<evidence type="ECO:0000256" key="7">
    <source>
        <dbReference type="RuleBase" id="RU000382"/>
    </source>
</evidence>
<comment type="similarity">
    <text evidence="2 7">Belongs to the group II decarboxylase family.</text>
</comment>
<dbReference type="EMBL" id="LT838813">
    <property type="protein sequence ID" value="SMD41766.1"/>
    <property type="molecule type" value="Genomic_DNA"/>
</dbReference>
<sequence>MQSFDLNPSERQELYKFTIDLLEKYYSDTKSNRVSPKLDISKIVDAVRKVNFSEHLTSKEAIKHLVEGMKNHSVHTPHPKYFGLYNPRANFPSIMGDLITAVFNPQLAAWSHSPFANEIENYLIAEFGKKFGYPHANIDGVFASGGAEANLTSVLCAVNHAFPQFAKSGWFGMSKRPVMYCSAESHHSVHKAAKTVGLGYDAIRNIPVRKDLKMDLEQLKGTIQKDVQEGYQPFMVIGTAGTTGTGAIDDLVGIRKIADEYALWFHVDAAYGGAAVLHPDLKDLLDGISLSDSITFDAHKWLSVTMGTSLFITRHKGILSETFRITAEYMPKEAKDLEIVDPFTHSIQWSRRAYGIKLYLALMIFGWEGYEKTIRHQTKIGEKLKELLEKGGWTVMNSSPFPVVCFMDENYLDHPDFTKTVINEIIDSGKSWISIYPIFGKPTFRACITNYNTSVEDIEELVGELNEGRERFG</sequence>
<reference evidence="9" key="1">
    <citation type="submission" date="2017-04" db="EMBL/GenBank/DDBJ databases">
        <authorList>
            <person name="Varghese N."/>
            <person name="Submissions S."/>
        </authorList>
    </citation>
    <scope>NUCLEOTIDE SEQUENCE [LARGE SCALE GENOMIC DNA]</scope>
    <source>
        <strain evidence="9">DSM 16537</strain>
    </source>
</reference>
<evidence type="ECO:0000256" key="5">
    <source>
        <dbReference type="ARBA" id="ARBA00023239"/>
    </source>
</evidence>
<dbReference type="STRING" id="758820.SAMN00777080_0297"/>
<dbReference type="GO" id="GO:0019752">
    <property type="term" value="P:carboxylic acid metabolic process"/>
    <property type="evidence" value="ECO:0007669"/>
    <property type="project" value="InterPro"/>
</dbReference>
<evidence type="ECO:0000256" key="4">
    <source>
        <dbReference type="ARBA" id="ARBA00022898"/>
    </source>
</evidence>
<evidence type="ECO:0000313" key="9">
    <source>
        <dbReference type="Proteomes" id="UP000192333"/>
    </source>
</evidence>
<dbReference type="Gene3D" id="3.90.1150.170">
    <property type="match status" value="1"/>
</dbReference>
<evidence type="ECO:0000256" key="1">
    <source>
        <dbReference type="ARBA" id="ARBA00001933"/>
    </source>
</evidence>
<keyword evidence="9" id="KW-1185">Reference proteome</keyword>
<keyword evidence="3" id="KW-0210">Decarboxylase</keyword>
<dbReference type="InterPro" id="IPR002129">
    <property type="entry name" value="PyrdxlP-dep_de-COase"/>
</dbReference>
<dbReference type="RefSeq" id="WP_084118627.1">
    <property type="nucleotide sequence ID" value="NZ_LT838813.1"/>
</dbReference>
<protein>
    <submittedName>
        <fullName evidence="8">Glutamate or tyrosine decarboxylase</fullName>
    </submittedName>
</protein>
<evidence type="ECO:0000313" key="8">
    <source>
        <dbReference type="EMBL" id="SMD41766.1"/>
    </source>
</evidence>
<evidence type="ECO:0000256" key="6">
    <source>
        <dbReference type="PIRSR" id="PIRSR602129-50"/>
    </source>
</evidence>
<gene>
    <name evidence="8" type="ORF">SAMN00777080_0297</name>
</gene>
<evidence type="ECO:0000256" key="3">
    <source>
        <dbReference type="ARBA" id="ARBA00022793"/>
    </source>
</evidence>
<dbReference type="Proteomes" id="UP000192333">
    <property type="component" value="Chromosome I"/>
</dbReference>
<evidence type="ECO:0000256" key="2">
    <source>
        <dbReference type="ARBA" id="ARBA00009533"/>
    </source>
</evidence>
<dbReference type="GO" id="GO:0005737">
    <property type="term" value="C:cytoplasm"/>
    <property type="evidence" value="ECO:0007669"/>
    <property type="project" value="TreeGrafter"/>
</dbReference>
<accession>A0A1W2GZW4</accession>
<name>A0A1W2GZW4_9BACT</name>
<organism evidence="8 9">
    <name type="scientific">Aquiflexum balticum DSM 16537</name>
    <dbReference type="NCBI Taxonomy" id="758820"/>
    <lineage>
        <taxon>Bacteria</taxon>
        <taxon>Pseudomonadati</taxon>
        <taxon>Bacteroidota</taxon>
        <taxon>Cytophagia</taxon>
        <taxon>Cytophagales</taxon>
        <taxon>Cyclobacteriaceae</taxon>
        <taxon>Aquiflexum</taxon>
    </lineage>
</organism>
<dbReference type="GO" id="GO:0030170">
    <property type="term" value="F:pyridoxal phosphate binding"/>
    <property type="evidence" value="ECO:0007669"/>
    <property type="project" value="InterPro"/>
</dbReference>
<dbReference type="PANTHER" id="PTHR45677:SF8">
    <property type="entry name" value="CYSTEINE SULFINIC ACID DECARBOXYLASE"/>
    <property type="match status" value="1"/>
</dbReference>
<dbReference type="PANTHER" id="PTHR45677">
    <property type="entry name" value="GLUTAMATE DECARBOXYLASE-RELATED"/>
    <property type="match status" value="1"/>
</dbReference>
<dbReference type="GO" id="GO:0016831">
    <property type="term" value="F:carboxy-lyase activity"/>
    <property type="evidence" value="ECO:0007669"/>
    <property type="project" value="UniProtKB-KW"/>
</dbReference>
<dbReference type="Pfam" id="PF00282">
    <property type="entry name" value="Pyridoxal_deC"/>
    <property type="match status" value="1"/>
</dbReference>
<dbReference type="OrthoDB" id="9803665at2"/>
<comment type="cofactor">
    <cofactor evidence="1 6 7">
        <name>pyridoxal 5'-phosphate</name>
        <dbReference type="ChEBI" id="CHEBI:597326"/>
    </cofactor>
</comment>
<keyword evidence="4 6" id="KW-0663">Pyridoxal phosphate</keyword>
<dbReference type="SUPFAM" id="SSF53383">
    <property type="entry name" value="PLP-dependent transferases"/>
    <property type="match status" value="1"/>
</dbReference>
<dbReference type="InterPro" id="IPR015421">
    <property type="entry name" value="PyrdxlP-dep_Trfase_major"/>
</dbReference>
<proteinExistence type="inferred from homology"/>
<dbReference type="AlphaFoldDB" id="A0A1W2GZW4"/>
<feature type="modified residue" description="N6-(pyridoxal phosphate)lysine" evidence="6">
    <location>
        <position position="300"/>
    </location>
</feature>
<keyword evidence="5 7" id="KW-0456">Lyase</keyword>
<dbReference type="Gene3D" id="3.40.640.10">
    <property type="entry name" value="Type I PLP-dependent aspartate aminotransferase-like (Major domain)"/>
    <property type="match status" value="1"/>
</dbReference>
<dbReference type="InterPro" id="IPR015424">
    <property type="entry name" value="PyrdxlP-dep_Trfase"/>
</dbReference>